<evidence type="ECO:0000313" key="8">
    <source>
        <dbReference type="EMBL" id="ANZ75929.1"/>
    </source>
</evidence>
<evidence type="ECO:0000256" key="7">
    <source>
        <dbReference type="SAM" id="Phobius"/>
    </source>
</evidence>
<feature type="region of interest" description="Disordered" evidence="6">
    <location>
        <begin position="598"/>
        <end position="641"/>
    </location>
</feature>
<evidence type="ECO:0000256" key="3">
    <source>
        <dbReference type="ARBA" id="ARBA00022692"/>
    </source>
</evidence>
<feature type="transmembrane region" description="Helical" evidence="7">
    <location>
        <begin position="322"/>
        <end position="344"/>
    </location>
</feature>
<feature type="transmembrane region" description="Helical" evidence="7">
    <location>
        <begin position="241"/>
        <end position="261"/>
    </location>
</feature>
<evidence type="ECO:0000256" key="1">
    <source>
        <dbReference type="ARBA" id="ARBA00004141"/>
    </source>
</evidence>
<sequence>MSEQSRNPLRFLTTGGVQTQFHRLQDAAVSSHLLERAQETLNPTNLMDVAHQTPGHILDMITGEDQEDDTEDIERFNYKQELQRKLTVTSIIGLGFSLMGVPFGMSTTLYIGLIDGGSVTLLWGWVVVAILSLCTALSLAEICSKYPSSGGIYHQAAILASEKYSLICSWFTGWFLIIGNWSMFTSIVYGGAQFILSIFGLKDSGYRQDSFLVLLLFFIMVLLSGLVNLKFANRLDTINNLCVIWTIGTVLIIDIILLIKARSRNDINFVLSNFDASRSGWPPVIAFFVGLQPAAFTLQGFGMIPAMTDEVKKPEKNIPKGMVLAVLVAGITGVIFIIPILTILPELNLLLDKNPDIMPIDLVFKLATESYLISFLLVLLLVGAVCFAGIGSLTTSSRSTYAFARDNALPCNWIWVQVKIIDETTVPANALFLSMGVACFLGVLSLFSTSAFSAFMGSAVISLSIANGIPILSSVLGKRKKVKGTAFKLKRIGYVLNIISLFWIVLTVVILCMPIQIPITIISMNYAFVVFLSFTLFAAVSWIFYGKDHFQGPQLDHHHSAEQSIQMHSLSNDNTKDLDDFSEHKDETIYEASNIDSNEGSTSFAMSTSKISSPSTSFPDEVDLDVLQDEDDGNPENSILGWDLLDDVSPTKLNRVFKGGSA</sequence>
<feature type="transmembrane region" description="Helical" evidence="7">
    <location>
        <begin position="281"/>
        <end position="301"/>
    </location>
</feature>
<name>A0A1B2JD20_PICPA</name>
<feature type="transmembrane region" description="Helical" evidence="7">
    <location>
        <begin position="494"/>
        <end position="517"/>
    </location>
</feature>
<keyword evidence="9" id="KW-1185">Reference proteome</keyword>
<organism evidence="8 9">
    <name type="scientific">Komagataella pastoris</name>
    <name type="common">Yeast</name>
    <name type="synonym">Pichia pastoris</name>
    <dbReference type="NCBI Taxonomy" id="4922"/>
    <lineage>
        <taxon>Eukaryota</taxon>
        <taxon>Fungi</taxon>
        <taxon>Dikarya</taxon>
        <taxon>Ascomycota</taxon>
        <taxon>Saccharomycotina</taxon>
        <taxon>Pichiomycetes</taxon>
        <taxon>Pichiales</taxon>
        <taxon>Pichiaceae</taxon>
        <taxon>Komagataella</taxon>
    </lineage>
</organism>
<feature type="transmembrane region" description="Helical" evidence="7">
    <location>
        <begin position="523"/>
        <end position="545"/>
    </location>
</feature>
<dbReference type="OrthoDB" id="3257095at2759"/>
<dbReference type="AlphaFoldDB" id="A0A1B2JD20"/>
<feature type="transmembrane region" description="Helical" evidence="7">
    <location>
        <begin position="428"/>
        <end position="448"/>
    </location>
</feature>
<feature type="transmembrane region" description="Helical" evidence="7">
    <location>
        <begin position="371"/>
        <end position="393"/>
    </location>
</feature>
<evidence type="ECO:0000256" key="2">
    <source>
        <dbReference type="ARBA" id="ARBA00022448"/>
    </source>
</evidence>
<keyword evidence="3 7" id="KW-0812">Transmembrane</keyword>
<evidence type="ECO:0000256" key="6">
    <source>
        <dbReference type="SAM" id="MobiDB-lite"/>
    </source>
</evidence>
<keyword evidence="4 7" id="KW-1133">Transmembrane helix</keyword>
<dbReference type="GO" id="GO:0016020">
    <property type="term" value="C:membrane"/>
    <property type="evidence" value="ECO:0007669"/>
    <property type="project" value="UniProtKB-SubCell"/>
</dbReference>
<gene>
    <name evidence="8" type="primary">TPO5</name>
    <name evidence="8" type="ORF">ATY40_BA7501974</name>
</gene>
<feature type="transmembrane region" description="Helical" evidence="7">
    <location>
        <begin position="123"/>
        <end position="143"/>
    </location>
</feature>
<feature type="compositionally biased region" description="Low complexity" evidence="6">
    <location>
        <begin position="607"/>
        <end position="617"/>
    </location>
</feature>
<dbReference type="PANTHER" id="PTHR45649">
    <property type="entry name" value="AMINO-ACID PERMEASE BAT1"/>
    <property type="match status" value="1"/>
</dbReference>
<comment type="subcellular location">
    <subcellularLocation>
        <location evidence="1">Membrane</location>
        <topology evidence="1">Multi-pass membrane protein</topology>
    </subcellularLocation>
</comment>
<dbReference type="InterPro" id="IPR002293">
    <property type="entry name" value="AA/rel_permease1"/>
</dbReference>
<dbReference type="GO" id="GO:0022857">
    <property type="term" value="F:transmembrane transporter activity"/>
    <property type="evidence" value="ECO:0007669"/>
    <property type="project" value="InterPro"/>
</dbReference>
<feature type="transmembrane region" description="Helical" evidence="7">
    <location>
        <begin position="164"/>
        <end position="190"/>
    </location>
</feature>
<feature type="transmembrane region" description="Helical" evidence="7">
    <location>
        <begin position="210"/>
        <end position="229"/>
    </location>
</feature>
<evidence type="ECO:0000256" key="5">
    <source>
        <dbReference type="ARBA" id="ARBA00023136"/>
    </source>
</evidence>
<dbReference type="EMBL" id="CP014585">
    <property type="protein sequence ID" value="ANZ75929.1"/>
    <property type="molecule type" value="Genomic_DNA"/>
</dbReference>
<evidence type="ECO:0000313" key="9">
    <source>
        <dbReference type="Proteomes" id="UP000094565"/>
    </source>
</evidence>
<keyword evidence="2" id="KW-0813">Transport</keyword>
<accession>A0A1B2JD20</accession>
<dbReference type="Pfam" id="PF13520">
    <property type="entry name" value="AA_permease_2"/>
    <property type="match status" value="1"/>
</dbReference>
<keyword evidence="5 7" id="KW-0472">Membrane</keyword>
<protein>
    <submittedName>
        <fullName evidence="8">BA75_01974T0</fullName>
    </submittedName>
</protein>
<evidence type="ECO:0000256" key="4">
    <source>
        <dbReference type="ARBA" id="ARBA00022989"/>
    </source>
</evidence>
<feature type="compositionally biased region" description="Acidic residues" evidence="6">
    <location>
        <begin position="620"/>
        <end position="634"/>
    </location>
</feature>
<feature type="transmembrane region" description="Helical" evidence="7">
    <location>
        <begin position="454"/>
        <end position="473"/>
    </location>
</feature>
<dbReference type="Proteomes" id="UP000094565">
    <property type="component" value="Chromosome 2"/>
</dbReference>
<dbReference type="Gene3D" id="1.20.1740.10">
    <property type="entry name" value="Amino acid/polyamine transporter I"/>
    <property type="match status" value="1"/>
</dbReference>
<reference evidence="8 9" key="1">
    <citation type="submission" date="2016-02" db="EMBL/GenBank/DDBJ databases">
        <title>Comparative genomic and transcriptomic foundation for Pichia pastoris.</title>
        <authorList>
            <person name="Love K.R."/>
            <person name="Shah K.A."/>
            <person name="Whittaker C.A."/>
            <person name="Wu J."/>
            <person name="Bartlett M.C."/>
            <person name="Ma D."/>
            <person name="Leeson R.L."/>
            <person name="Priest M."/>
            <person name="Young S.K."/>
            <person name="Love J.C."/>
        </authorList>
    </citation>
    <scope>NUCLEOTIDE SEQUENCE [LARGE SCALE GENOMIC DNA]</scope>
    <source>
        <strain evidence="8 9">ATCC 28485</strain>
    </source>
</reference>
<proteinExistence type="predicted"/>
<feature type="transmembrane region" description="Helical" evidence="7">
    <location>
        <begin position="86"/>
        <end position="111"/>
    </location>
</feature>
<dbReference type="PANTHER" id="PTHR45649:SF3">
    <property type="entry name" value="POLYAMINE TRANSPORTER TPO5"/>
    <property type="match status" value="1"/>
</dbReference>